<dbReference type="InterPro" id="IPR025197">
    <property type="entry name" value="DUF4116"/>
</dbReference>
<dbReference type="OrthoDB" id="238681at2759"/>
<dbReference type="Pfam" id="PF13475">
    <property type="entry name" value="DUF4116"/>
    <property type="match status" value="3"/>
</dbReference>
<reference evidence="4" key="1">
    <citation type="submission" date="2021-02" db="EMBL/GenBank/DDBJ databases">
        <authorList>
            <person name="Dougan E. K."/>
            <person name="Rhodes N."/>
            <person name="Thang M."/>
            <person name="Chan C."/>
        </authorList>
    </citation>
    <scope>NUCLEOTIDE SEQUENCE</scope>
</reference>
<name>A0A812LW87_9DINO</name>
<dbReference type="InterPro" id="IPR016897">
    <property type="entry name" value="SKP1"/>
</dbReference>
<dbReference type="Gene3D" id="3.30.710.10">
    <property type="entry name" value="Potassium Channel Kv1.1, Chain A"/>
    <property type="match status" value="1"/>
</dbReference>
<organism evidence="4 5">
    <name type="scientific">Symbiodinium natans</name>
    <dbReference type="NCBI Taxonomy" id="878477"/>
    <lineage>
        <taxon>Eukaryota</taxon>
        <taxon>Sar</taxon>
        <taxon>Alveolata</taxon>
        <taxon>Dinophyceae</taxon>
        <taxon>Suessiales</taxon>
        <taxon>Symbiodiniaceae</taxon>
        <taxon>Symbiodinium</taxon>
    </lineage>
</organism>
<evidence type="ECO:0000256" key="1">
    <source>
        <dbReference type="ARBA" id="ARBA00009993"/>
    </source>
</evidence>
<evidence type="ECO:0000256" key="2">
    <source>
        <dbReference type="ARBA" id="ARBA00022786"/>
    </source>
</evidence>
<evidence type="ECO:0000313" key="4">
    <source>
        <dbReference type="EMBL" id="CAE7247891.1"/>
    </source>
</evidence>
<feature type="domain" description="DUF4116" evidence="3">
    <location>
        <begin position="363"/>
        <end position="411"/>
    </location>
</feature>
<dbReference type="SUPFAM" id="SSF81382">
    <property type="entry name" value="Skp1 dimerisation domain-like"/>
    <property type="match status" value="1"/>
</dbReference>
<dbReference type="GO" id="GO:0006511">
    <property type="term" value="P:ubiquitin-dependent protein catabolic process"/>
    <property type="evidence" value="ECO:0007669"/>
    <property type="project" value="InterPro"/>
</dbReference>
<dbReference type="Gene3D" id="3.40.50.720">
    <property type="entry name" value="NAD(P)-binding Rossmann-like Domain"/>
    <property type="match status" value="1"/>
</dbReference>
<accession>A0A812LW87</accession>
<dbReference type="InterPro" id="IPR036296">
    <property type="entry name" value="SKP1-like_dim_sf"/>
</dbReference>
<dbReference type="SUPFAM" id="SSF54695">
    <property type="entry name" value="POZ domain"/>
    <property type="match status" value="1"/>
</dbReference>
<evidence type="ECO:0000313" key="5">
    <source>
        <dbReference type="Proteomes" id="UP000604046"/>
    </source>
</evidence>
<keyword evidence="5" id="KW-1185">Reference proteome</keyword>
<dbReference type="Proteomes" id="UP000604046">
    <property type="component" value="Unassembled WGS sequence"/>
</dbReference>
<dbReference type="SMART" id="SM00512">
    <property type="entry name" value="Skp1"/>
    <property type="match status" value="1"/>
</dbReference>
<sequence length="923" mass="100847">MAGEIYEVRGLLKFGRGGPSCPSHLKGKLVRLECLEGEVFELPAEAACLAGRVRSLVTENGCDHVLKFEVKKATMSKICEYLKHHRDHSVSEITTPLPSNDLRDCGASRWDCSFVNVDFETLFDIGFAATTLGIPSLDFLINAKLACMTNNKSADKLRREYKMINDLPAQEEADLRRTYTALQKQHGEDVDVDLSQLAAASIFHSGMTAARTQLESIKNGEEEVQATPTLNPKSWRYGMWSAGVKKDWQLLADAPYEITNDRELVKDAILSSQGRALKYASVELRADENLVLLATSFFGTAFADAAPELLGNRKFVLAAVGSHGAALAYASDALRSDKSFLIEAAKAGSGWCLQGARDSLKSDRDLVLEMVVHDGASVRFVSEELQNDKEFAVEAVKRNGAALKFLLPKFQADVEIVQAAVARDPRAASHAHASRRHELGLEGEAALGETHLAKEYAAQAEAGQAKAEKAEVVSVADLGPRHMPWQEALGRLNYTTMKLGKFVGFSAGSTMTGNLGQGNYVAANALVDIFPARNKPEVDSSTIMWGGVGGGIGMRWKSFASMDVLGFIEDGLLTIGDASKAVQFTCTKMHPPPLFMPSKFDIETRKHFLTPTAGMIKLEMPEAESEAAKAAEVAGDWQGLAATRDREALKNLETVDRRPVPGNMGSELANSPLGGWPDLLMNDALDLRKGKMKQPLQTGTRIVLTGVHGKNGLTGSLSQKFSEGKWKVQIDGVGSAILHEDNFEVSDSLVGQRPMVDQVVKDERTALRRAKIQEKRSQLLEKKAARNQAMEKIVTTVSPSSESVPTMVPRRSYFISGTWNGWSAEEMRWSAEEGYFFHSVCIGESGQEAFQVLLDQQGTTCLHAGEVPQRCQGGVVVQGPDPKWRCEGFDFKISKVQAGCRCSVRLLLDDKGFAKKVHWLPLP</sequence>
<keyword evidence="2" id="KW-0833">Ubl conjugation pathway</keyword>
<feature type="domain" description="DUF4116" evidence="3">
    <location>
        <begin position="261"/>
        <end position="309"/>
    </location>
</feature>
<dbReference type="PANTHER" id="PTHR11165">
    <property type="entry name" value="SKP1"/>
    <property type="match status" value="1"/>
</dbReference>
<feature type="domain" description="DUF4116" evidence="3">
    <location>
        <begin position="312"/>
        <end position="361"/>
    </location>
</feature>
<dbReference type="InterPro" id="IPR001232">
    <property type="entry name" value="SKP1-like"/>
</dbReference>
<dbReference type="AlphaFoldDB" id="A0A812LW87"/>
<dbReference type="InterPro" id="IPR011333">
    <property type="entry name" value="SKP1/BTB/POZ_sf"/>
</dbReference>
<proteinExistence type="inferred from homology"/>
<protein>
    <submittedName>
        <fullName evidence="4">FpaA protein</fullName>
    </submittedName>
</protein>
<dbReference type="EMBL" id="CAJNDS010001112">
    <property type="protein sequence ID" value="CAE7247891.1"/>
    <property type="molecule type" value="Genomic_DNA"/>
</dbReference>
<comment type="similarity">
    <text evidence="1">Belongs to the SKP1 family.</text>
</comment>
<gene>
    <name evidence="4" type="primary">fpaA</name>
    <name evidence="4" type="ORF">SNAT2548_LOCUS11956</name>
</gene>
<evidence type="ECO:0000259" key="3">
    <source>
        <dbReference type="Pfam" id="PF13475"/>
    </source>
</evidence>
<comment type="caution">
    <text evidence="4">The sequence shown here is derived from an EMBL/GenBank/DDBJ whole genome shotgun (WGS) entry which is preliminary data.</text>
</comment>